<organism evidence="1 2">
    <name type="scientific">Ditylenchus dipsaci</name>
    <dbReference type="NCBI Taxonomy" id="166011"/>
    <lineage>
        <taxon>Eukaryota</taxon>
        <taxon>Metazoa</taxon>
        <taxon>Ecdysozoa</taxon>
        <taxon>Nematoda</taxon>
        <taxon>Chromadorea</taxon>
        <taxon>Rhabditida</taxon>
        <taxon>Tylenchina</taxon>
        <taxon>Tylenchomorpha</taxon>
        <taxon>Sphaerularioidea</taxon>
        <taxon>Anguinidae</taxon>
        <taxon>Anguininae</taxon>
        <taxon>Ditylenchus</taxon>
    </lineage>
</organism>
<dbReference type="InterPro" id="IPR049916">
    <property type="entry name" value="WDR72-like"/>
</dbReference>
<evidence type="ECO:0000313" key="1">
    <source>
        <dbReference type="Proteomes" id="UP000887574"/>
    </source>
</evidence>
<dbReference type="PANTHER" id="PTHR44099">
    <property type="entry name" value="RABCONNECTIN-3B, ISOFORM A"/>
    <property type="match status" value="1"/>
</dbReference>
<dbReference type="AlphaFoldDB" id="A0A915CP67"/>
<reference evidence="2" key="1">
    <citation type="submission" date="2022-11" db="UniProtKB">
        <authorList>
            <consortium name="WormBaseParasite"/>
        </authorList>
    </citation>
    <scope>IDENTIFICATION</scope>
</reference>
<protein>
    <submittedName>
        <fullName evidence="2">Uncharacterized protein</fullName>
    </submittedName>
</protein>
<accession>A0A915CP67</accession>
<sequence length="203" mass="23115">MPQRWQTETGLYMDTARLLLSLLHAWNMDENLDPICLKNLKLLKPKVPICYGTISRKGHISLWQQNRALTTVHLLSVIALSNTLMSFRSRHLHLTAKRPVLRRVSSTKSTDSTADNESQQIKQGWSNVAALHCVLLPDLVKPSTSYAAPRIDLLARRWQDNCIEIRDASQALLIREFERLGPQGKCSKAIAFVIFVYGFKRHA</sequence>
<proteinExistence type="predicted"/>
<keyword evidence="1" id="KW-1185">Reference proteome</keyword>
<name>A0A915CP67_9BILA</name>
<dbReference type="Proteomes" id="UP000887574">
    <property type="component" value="Unplaced"/>
</dbReference>
<dbReference type="GO" id="GO:0005737">
    <property type="term" value="C:cytoplasm"/>
    <property type="evidence" value="ECO:0007669"/>
    <property type="project" value="TreeGrafter"/>
</dbReference>
<dbReference type="PANTHER" id="PTHR44099:SF4">
    <property type="entry name" value="RABCONNECTIN-3B, ISOFORM A"/>
    <property type="match status" value="1"/>
</dbReference>
<dbReference type="WBParaSite" id="jg10718">
    <property type="protein sequence ID" value="jg10718"/>
    <property type="gene ID" value="jg10718"/>
</dbReference>
<evidence type="ECO:0000313" key="2">
    <source>
        <dbReference type="WBParaSite" id="jg10718"/>
    </source>
</evidence>